<protein>
    <submittedName>
        <fullName evidence="2">Uncharacterized protein</fullName>
    </submittedName>
</protein>
<evidence type="ECO:0000313" key="2">
    <source>
        <dbReference type="WBParaSite" id="L893_g23879.t1"/>
    </source>
</evidence>
<organism evidence="1 2">
    <name type="scientific">Steinernema glaseri</name>
    <dbReference type="NCBI Taxonomy" id="37863"/>
    <lineage>
        <taxon>Eukaryota</taxon>
        <taxon>Metazoa</taxon>
        <taxon>Ecdysozoa</taxon>
        <taxon>Nematoda</taxon>
        <taxon>Chromadorea</taxon>
        <taxon>Rhabditida</taxon>
        <taxon>Tylenchina</taxon>
        <taxon>Panagrolaimomorpha</taxon>
        <taxon>Strongyloidoidea</taxon>
        <taxon>Steinernematidae</taxon>
        <taxon>Steinernema</taxon>
    </lineage>
</organism>
<sequence length="128" mass="14236">MNGVPTAFWAHLCDFSPDLLLAEAIKLSGIFGHSAQVPYRHRAHYVAAVENGTERPLRLFHTCTGRQVSTGGIYEEGEKGDRRRLYISFECASAEEQRPGQRKWSASAKGHKDLSLIRAASLLHVLFA</sequence>
<proteinExistence type="predicted"/>
<dbReference type="Proteomes" id="UP000095287">
    <property type="component" value="Unplaced"/>
</dbReference>
<reference evidence="2" key="1">
    <citation type="submission" date="2016-11" db="UniProtKB">
        <authorList>
            <consortium name="WormBaseParasite"/>
        </authorList>
    </citation>
    <scope>IDENTIFICATION</scope>
</reference>
<dbReference type="AlphaFoldDB" id="A0A1I7Z8N2"/>
<dbReference type="WBParaSite" id="L893_g23879.t1">
    <property type="protein sequence ID" value="L893_g23879.t1"/>
    <property type="gene ID" value="L893_g23879"/>
</dbReference>
<keyword evidence="1" id="KW-1185">Reference proteome</keyword>
<accession>A0A1I7Z8N2</accession>
<evidence type="ECO:0000313" key="1">
    <source>
        <dbReference type="Proteomes" id="UP000095287"/>
    </source>
</evidence>
<name>A0A1I7Z8N2_9BILA</name>